<name>G5R2T8_SALSE</name>
<gene>
    <name evidence="1" type="ORF">LTSESEN_3743</name>
</gene>
<organism evidence="1 2">
    <name type="scientific">Salmonella enterica subsp. enterica serovar Senftenberg str. A4-543</name>
    <dbReference type="NCBI Taxonomy" id="913082"/>
    <lineage>
        <taxon>Bacteria</taxon>
        <taxon>Pseudomonadati</taxon>
        <taxon>Pseudomonadota</taxon>
        <taxon>Gammaproteobacteria</taxon>
        <taxon>Enterobacterales</taxon>
        <taxon>Enterobacteriaceae</taxon>
        <taxon>Salmonella</taxon>
    </lineage>
</organism>
<sequence>MRFARQLLPTNAEGRIRRGVFNAGKLCGMAAMTAS</sequence>
<comment type="caution">
    <text evidence="1">The sequence shown here is derived from an EMBL/GenBank/DDBJ whole genome shotgun (WGS) entry which is preliminary data.</text>
</comment>
<reference evidence="1 2" key="1">
    <citation type="journal article" date="2011" name="BMC Genomics">
        <title>Genome sequencing reveals diversification of virulence factor content and possible host adaptation in distinct subpopulations of Salmonella enterica.</title>
        <authorList>
            <person name="den Bakker H.C."/>
            <person name="Moreno Switt A.I."/>
            <person name="Govoni G."/>
            <person name="Cummings C.A."/>
            <person name="Ranieri M.L."/>
            <person name="Degoricija L."/>
            <person name="Hoelzer K."/>
            <person name="Rodriguez-Rivera L.D."/>
            <person name="Brown S."/>
            <person name="Bolchacova E."/>
            <person name="Furtado M.R."/>
            <person name="Wiedmann M."/>
        </authorList>
    </citation>
    <scope>NUCLEOTIDE SEQUENCE [LARGE SCALE GENOMIC DNA]</scope>
    <source>
        <strain evidence="1 2">A4-543</strain>
    </source>
</reference>
<dbReference type="Proteomes" id="UP000005065">
    <property type="component" value="Unassembled WGS sequence"/>
</dbReference>
<dbReference type="EMBL" id="AFCU01001229">
    <property type="protein sequence ID" value="EHC85455.1"/>
    <property type="molecule type" value="Genomic_DNA"/>
</dbReference>
<evidence type="ECO:0000313" key="1">
    <source>
        <dbReference type="EMBL" id="EHC85455.1"/>
    </source>
</evidence>
<feature type="non-terminal residue" evidence="1">
    <location>
        <position position="35"/>
    </location>
</feature>
<dbReference type="AlphaFoldDB" id="G5R2T8"/>
<proteinExistence type="predicted"/>
<protein>
    <submittedName>
        <fullName evidence="1">Uncharacterized protein</fullName>
    </submittedName>
</protein>
<evidence type="ECO:0000313" key="2">
    <source>
        <dbReference type="Proteomes" id="UP000005065"/>
    </source>
</evidence>
<accession>G5R2T8</accession>